<dbReference type="AlphaFoldDB" id="A0A8C1DDT0"/>
<name>A0A8C1DDT0_CYPCA</name>
<evidence type="ECO:0000313" key="2">
    <source>
        <dbReference type="Proteomes" id="UP000694701"/>
    </source>
</evidence>
<sequence length="57" mass="6300">MALLLDQLFAPLPDNNEIATKTFLESVSHLPPFFGLETAVKAFRTTNLSLNAIAFHI</sequence>
<reference evidence="1" key="1">
    <citation type="submission" date="2025-08" db="UniProtKB">
        <authorList>
            <consortium name="Ensembl"/>
        </authorList>
    </citation>
    <scope>IDENTIFICATION</scope>
</reference>
<protein>
    <submittedName>
        <fullName evidence="1">Uncharacterized protein</fullName>
    </submittedName>
</protein>
<organism evidence="1 2">
    <name type="scientific">Cyprinus carpio</name>
    <name type="common">Common carp</name>
    <dbReference type="NCBI Taxonomy" id="7962"/>
    <lineage>
        <taxon>Eukaryota</taxon>
        <taxon>Metazoa</taxon>
        <taxon>Chordata</taxon>
        <taxon>Craniata</taxon>
        <taxon>Vertebrata</taxon>
        <taxon>Euteleostomi</taxon>
        <taxon>Actinopterygii</taxon>
        <taxon>Neopterygii</taxon>
        <taxon>Teleostei</taxon>
        <taxon>Ostariophysi</taxon>
        <taxon>Cypriniformes</taxon>
        <taxon>Cyprinidae</taxon>
        <taxon>Cyprininae</taxon>
        <taxon>Cyprinus</taxon>
    </lineage>
</organism>
<evidence type="ECO:0000313" key="1">
    <source>
        <dbReference type="Ensembl" id="ENSCCRP00020053711.1"/>
    </source>
</evidence>
<dbReference type="Ensembl" id="ENSCCRT00020058732.1">
    <property type="protein sequence ID" value="ENSCCRP00020053711.1"/>
    <property type="gene ID" value="ENSCCRG00020024267.1"/>
</dbReference>
<accession>A0A8C1DDT0</accession>
<dbReference type="Proteomes" id="UP000694701">
    <property type="component" value="Unplaced"/>
</dbReference>
<proteinExistence type="predicted"/>